<dbReference type="InterPro" id="IPR029063">
    <property type="entry name" value="SAM-dependent_MTases_sf"/>
</dbReference>
<sequence length="551" mass="63301">MVNQLILGDNLEILKGFASQSVDLIYLDPPFFSNRDYEVIWGDTGEIRSFQDRWAGGIDHYIAWLKERVEQMHRTLKPTGSIFLHCDWHADAYIRVDILDKVFGISNFHGHIIWQRTNAHNDAKKKLAVLTDTIFYYSKGETFTYNPIYVALSSKYTSSFYKYDDGDGKGLYRLDNAANPSRVWKAGLYEYKGYPPPKNGWRYSLETMKSLDEQNLLFFPESKTGRISRKRYLDEQKGQLLGNIWIDIQNIQAVSKEYIGYPTQKPEALLERIIKMASNEGDIVLDPFVGGGTTVTVADKLNRRWIGIDQSVQAIKVTDLRLKKQQDLYSQPYELKLRKYDYDKLRSQDAFEFENWIIEQFGGTSNIKQRSNWGLDGKMPDNTPIQVKRSDNIDRNVIDNFFAAVQRSDKKLFEKNKIDGKTVGYIIAFSFGKGAIEEVARLKNKENIIIELKKVGDIVLYGKGPKVTLIAEEIEPYKYALEASAESEEGIEFYSWDFNHNVKEGFKADVILDKEGKQECRFKPGTTRCIAVEAVDKHGLEGTDELTITNS</sequence>
<keyword evidence="3 5" id="KW-0808">Transferase</keyword>
<dbReference type="PANTHER" id="PTHR13370">
    <property type="entry name" value="RNA METHYLASE-RELATED"/>
    <property type="match status" value="1"/>
</dbReference>
<dbReference type="PRINTS" id="PR00508">
    <property type="entry name" value="S21N4MTFRASE"/>
</dbReference>
<comment type="caution">
    <text evidence="5">The sequence shown here is derived from an EMBL/GenBank/DDBJ whole genome shotgun (WGS) entry which is preliminary data.</text>
</comment>
<dbReference type="GO" id="GO:0003677">
    <property type="term" value="F:DNA binding"/>
    <property type="evidence" value="ECO:0007669"/>
    <property type="project" value="InterPro"/>
</dbReference>
<dbReference type="InterPro" id="IPR001091">
    <property type="entry name" value="RM_Methyltransferase"/>
</dbReference>
<name>A0A5J4S6R4_9ZZZZ</name>
<dbReference type="PROSITE" id="PS00092">
    <property type="entry name" value="N6_MTASE"/>
    <property type="match status" value="1"/>
</dbReference>
<evidence type="ECO:0000256" key="1">
    <source>
        <dbReference type="ARBA" id="ARBA00006594"/>
    </source>
</evidence>
<protein>
    <submittedName>
        <fullName evidence="5">DNA adenine methyltransferase YhdJ</fullName>
        <ecNumber evidence="5">2.1.1.72</ecNumber>
    </submittedName>
</protein>
<organism evidence="5">
    <name type="scientific">termite gut metagenome</name>
    <dbReference type="NCBI Taxonomy" id="433724"/>
    <lineage>
        <taxon>unclassified sequences</taxon>
        <taxon>metagenomes</taxon>
        <taxon>organismal metagenomes</taxon>
    </lineage>
</organism>
<dbReference type="GO" id="GO:0008170">
    <property type="term" value="F:N-methyltransferase activity"/>
    <property type="evidence" value="ECO:0007669"/>
    <property type="project" value="InterPro"/>
</dbReference>
<dbReference type="Gene3D" id="3.40.50.150">
    <property type="entry name" value="Vaccinia Virus protein VP39"/>
    <property type="match status" value="1"/>
</dbReference>
<evidence type="ECO:0000259" key="4">
    <source>
        <dbReference type="Pfam" id="PF01555"/>
    </source>
</evidence>
<dbReference type="SUPFAM" id="SSF53335">
    <property type="entry name" value="S-adenosyl-L-methionine-dependent methyltransferases"/>
    <property type="match status" value="1"/>
</dbReference>
<comment type="similarity">
    <text evidence="1">Belongs to the N(4)/N(6)-methyltransferase family.</text>
</comment>
<dbReference type="GO" id="GO:0009007">
    <property type="term" value="F:site-specific DNA-methyltransferase (adenine-specific) activity"/>
    <property type="evidence" value="ECO:0007669"/>
    <property type="project" value="UniProtKB-EC"/>
</dbReference>
<accession>A0A5J4S6R4</accession>
<dbReference type="GO" id="GO:0005737">
    <property type="term" value="C:cytoplasm"/>
    <property type="evidence" value="ECO:0007669"/>
    <property type="project" value="TreeGrafter"/>
</dbReference>
<dbReference type="InterPro" id="IPR002941">
    <property type="entry name" value="DNA_methylase_N4/N6"/>
</dbReference>
<dbReference type="AlphaFoldDB" id="A0A5J4S6R4"/>
<evidence type="ECO:0000256" key="2">
    <source>
        <dbReference type="ARBA" id="ARBA00022603"/>
    </source>
</evidence>
<evidence type="ECO:0000256" key="3">
    <source>
        <dbReference type="ARBA" id="ARBA00022679"/>
    </source>
</evidence>
<gene>
    <name evidence="5" type="ORF">EZS27_010406</name>
</gene>
<keyword evidence="2 5" id="KW-0489">Methyltransferase</keyword>
<feature type="domain" description="DNA methylase N-4/N-6" evidence="4">
    <location>
        <begin position="22"/>
        <end position="316"/>
    </location>
</feature>
<evidence type="ECO:0000313" key="5">
    <source>
        <dbReference type="EMBL" id="KAA6341799.1"/>
    </source>
</evidence>
<reference evidence="5" key="1">
    <citation type="submission" date="2019-03" db="EMBL/GenBank/DDBJ databases">
        <title>Single cell metagenomics reveals metabolic interactions within the superorganism composed of flagellate Streblomastix strix and complex community of Bacteroidetes bacteria on its surface.</title>
        <authorList>
            <person name="Treitli S.C."/>
            <person name="Kolisko M."/>
            <person name="Husnik F."/>
            <person name="Keeling P."/>
            <person name="Hampl V."/>
        </authorList>
    </citation>
    <scope>NUCLEOTIDE SEQUENCE</scope>
    <source>
        <strain evidence="5">STM</strain>
    </source>
</reference>
<proteinExistence type="inferred from homology"/>
<dbReference type="Pfam" id="PF01555">
    <property type="entry name" value="N6_N4_Mtase"/>
    <property type="match status" value="1"/>
</dbReference>
<dbReference type="EC" id="2.1.1.72" evidence="5"/>
<dbReference type="InterPro" id="IPR002052">
    <property type="entry name" value="DNA_methylase_N6_adenine_CS"/>
</dbReference>
<dbReference type="PANTHER" id="PTHR13370:SF24">
    <property type="entry name" value="TYPE III RESTRICTION-MODIFICATION ENZYME STYLTI MOD SUBUNIT"/>
    <property type="match status" value="1"/>
</dbReference>
<dbReference type="GO" id="GO:0032259">
    <property type="term" value="P:methylation"/>
    <property type="evidence" value="ECO:0007669"/>
    <property type="project" value="UniProtKB-KW"/>
</dbReference>
<dbReference type="EMBL" id="SNRY01000364">
    <property type="protein sequence ID" value="KAA6341799.1"/>
    <property type="molecule type" value="Genomic_DNA"/>
</dbReference>